<dbReference type="RefSeq" id="WP_193539333.1">
    <property type="nucleotide sequence ID" value="NZ_JADCKF010000020.1"/>
</dbReference>
<sequence length="172" mass="19945">MIKSENMIIVPENVLKDMCILEDDLPREGSIQPDSTVTMMVCVDGFKLGLVFGRVYSCYMDEPRSFRSLDQMLFIIDERLDLAGKPMRDTQLRGKSSCISLEKKNYSSDPPRSNLRITRGKMASFYIRVYSRKYTSMQGVVAWIEKEMRPEAFRSEMELMSLIYSTLNKLNH</sequence>
<gene>
    <name evidence="1" type="ORF">INF37_15235</name>
</gene>
<organism evidence="1 2">
    <name type="scientific">Pseudoflavonifractor gallinarum</name>
    <dbReference type="NCBI Taxonomy" id="2779352"/>
    <lineage>
        <taxon>Bacteria</taxon>
        <taxon>Bacillati</taxon>
        <taxon>Bacillota</taxon>
        <taxon>Clostridia</taxon>
        <taxon>Eubacteriales</taxon>
        <taxon>Oscillospiraceae</taxon>
        <taxon>Pseudoflavonifractor</taxon>
    </lineage>
</organism>
<reference evidence="1 2" key="1">
    <citation type="submission" date="2020-10" db="EMBL/GenBank/DDBJ databases">
        <title>ChiBAC.</title>
        <authorList>
            <person name="Zenner C."/>
            <person name="Hitch T.C.A."/>
            <person name="Clavel T."/>
        </authorList>
    </citation>
    <scope>NUCLEOTIDE SEQUENCE [LARGE SCALE GENOMIC DNA]</scope>
    <source>
        <strain evidence="1 2">DSM 107456</strain>
    </source>
</reference>
<evidence type="ECO:0000313" key="2">
    <source>
        <dbReference type="Proteomes" id="UP000806211"/>
    </source>
</evidence>
<evidence type="ECO:0000313" key="1">
    <source>
        <dbReference type="EMBL" id="MBE5057328.1"/>
    </source>
</evidence>
<accession>A0ABR9RFJ7</accession>
<dbReference type="EMBL" id="JADCKF010000020">
    <property type="protein sequence ID" value="MBE5057328.1"/>
    <property type="molecule type" value="Genomic_DNA"/>
</dbReference>
<dbReference type="Proteomes" id="UP000806211">
    <property type="component" value="Unassembled WGS sequence"/>
</dbReference>
<proteinExistence type="predicted"/>
<name>A0ABR9RFJ7_9FIRM</name>
<comment type="caution">
    <text evidence="1">The sequence shown here is derived from an EMBL/GenBank/DDBJ whole genome shotgun (WGS) entry which is preliminary data.</text>
</comment>
<protein>
    <submittedName>
        <fullName evidence="1">Uncharacterized protein</fullName>
    </submittedName>
</protein>
<keyword evidence="2" id="KW-1185">Reference proteome</keyword>